<accession>A0A1H9N3L0</accession>
<dbReference type="AlphaFoldDB" id="A0A1H9N3L0"/>
<dbReference type="RefSeq" id="WP_159443953.1">
    <property type="nucleotide sequence ID" value="NZ_FNWT01000001.1"/>
</dbReference>
<dbReference type="EMBL" id="FOGP01000001">
    <property type="protein sequence ID" value="SER30367.1"/>
    <property type="molecule type" value="Genomic_DNA"/>
</dbReference>
<dbReference type="EMBL" id="FNWT01000001">
    <property type="protein sequence ID" value="SEH37340.1"/>
    <property type="molecule type" value="Genomic_DNA"/>
</dbReference>
<evidence type="ECO:0008006" key="5">
    <source>
        <dbReference type="Google" id="ProtNLM"/>
    </source>
</evidence>
<dbReference type="Proteomes" id="UP000199128">
    <property type="component" value="Unassembled WGS sequence"/>
</dbReference>
<dbReference type="Pfam" id="PF12672">
    <property type="entry name" value="DUF3793"/>
    <property type="match status" value="1"/>
</dbReference>
<evidence type="ECO:0000313" key="4">
    <source>
        <dbReference type="Proteomes" id="UP000199135"/>
    </source>
</evidence>
<reference evidence="2" key="2">
    <citation type="submission" date="2016-10" db="EMBL/GenBank/DDBJ databases">
        <authorList>
            <person name="de Groot N.N."/>
        </authorList>
    </citation>
    <scope>NUCLEOTIDE SEQUENCE [LARGE SCALE GENOMIC DNA]</scope>
    <source>
        <strain evidence="2">KHGC19</strain>
    </source>
</reference>
<gene>
    <name evidence="2" type="ORF">SAMN05216446_0153</name>
    <name evidence="1" type="ORF">SAMN05216447_101146</name>
</gene>
<keyword evidence="4" id="KW-1185">Reference proteome</keyword>
<proteinExistence type="predicted"/>
<evidence type="ECO:0000313" key="1">
    <source>
        <dbReference type="EMBL" id="SEH37340.1"/>
    </source>
</evidence>
<evidence type="ECO:0000313" key="3">
    <source>
        <dbReference type="Proteomes" id="UP000199128"/>
    </source>
</evidence>
<evidence type="ECO:0000313" key="2">
    <source>
        <dbReference type="EMBL" id="SER30367.1"/>
    </source>
</evidence>
<organism evidence="2 3">
    <name type="scientific">Parafannyhessea umbonata</name>
    <dbReference type="NCBI Taxonomy" id="604330"/>
    <lineage>
        <taxon>Bacteria</taxon>
        <taxon>Bacillati</taxon>
        <taxon>Actinomycetota</taxon>
        <taxon>Coriobacteriia</taxon>
        <taxon>Coriobacteriales</taxon>
        <taxon>Atopobiaceae</taxon>
        <taxon>Parafannyhessea</taxon>
    </lineage>
</organism>
<reference evidence="3 4" key="1">
    <citation type="submission" date="2016-10" db="EMBL/GenBank/DDBJ databases">
        <authorList>
            <person name="Varghese N."/>
            <person name="Submissions S."/>
        </authorList>
    </citation>
    <scope>NUCLEOTIDE SEQUENCE [LARGE SCALE GENOMIC DNA]</scope>
    <source>
        <strain evidence="3">KHGC19</strain>
        <strain evidence="1 4">WCP15</strain>
    </source>
</reference>
<dbReference type="Proteomes" id="UP000199135">
    <property type="component" value="Unassembled WGS sequence"/>
</dbReference>
<protein>
    <recommendedName>
        <fullName evidence="5">DUF3793 family protein</fullName>
    </recommendedName>
</protein>
<dbReference type="InterPro" id="IPR024523">
    <property type="entry name" value="DUF3793"/>
</dbReference>
<name>A0A1H9N3L0_9ACTN</name>
<sequence>MSGNDALEVRRTFGVLEGCDEAESELCREFAETLVRRASAVICGAKPVALYSWCVRDAREMWPESVLEAKLGELFEVYRAALRDHGLEIEPLHFSRSRVMTMAYRPRLVEDVLSDPRNRAFLARSGYCVDGAEGLVRSMRLRLLAFYQTREKDACTCSKAAAHGFPASSEQGFPHEMGLLFGYPLEDVRGFISGGKATCRGAWISYGDVAKSRRRFEALSRIERECRGRYRAGATLGALLESA</sequence>